<evidence type="ECO:0000256" key="4">
    <source>
        <dbReference type="ARBA" id="ARBA00025742"/>
    </source>
</evidence>
<name>A0A1M6EMC1_9FIRM</name>
<dbReference type="RefSeq" id="WP_073048678.1">
    <property type="nucleotide sequence ID" value="NZ_FQZL01000007.1"/>
</dbReference>
<keyword evidence="8" id="KW-1185">Reference proteome</keyword>
<dbReference type="InterPro" id="IPR029052">
    <property type="entry name" value="Metallo-depent_PP-like"/>
</dbReference>
<gene>
    <name evidence="7" type="ORF">SAMN02745751_01249</name>
</gene>
<evidence type="ECO:0000256" key="3">
    <source>
        <dbReference type="ARBA" id="ARBA00023004"/>
    </source>
</evidence>
<dbReference type="InterPro" id="IPR027417">
    <property type="entry name" value="P-loop_NTPase"/>
</dbReference>
<dbReference type="GO" id="GO:0016787">
    <property type="term" value="F:hydrolase activity"/>
    <property type="evidence" value="ECO:0007669"/>
    <property type="project" value="UniProtKB-KW"/>
</dbReference>
<dbReference type="InterPro" id="IPR057123">
    <property type="entry name" value="STAND_NTPase4_dom"/>
</dbReference>
<evidence type="ECO:0000256" key="2">
    <source>
        <dbReference type="ARBA" id="ARBA00022801"/>
    </source>
</evidence>
<dbReference type="PANTHER" id="PTHR42988">
    <property type="entry name" value="PHOSPHOHYDROLASE"/>
    <property type="match status" value="1"/>
</dbReference>
<dbReference type="PANTHER" id="PTHR42988:SF2">
    <property type="entry name" value="CYCLIC NUCLEOTIDE PHOSPHODIESTERASE CBUA0032-RELATED"/>
    <property type="match status" value="1"/>
</dbReference>
<keyword evidence="3" id="KW-0408">Iron</keyword>
<dbReference type="Gene3D" id="3.60.21.10">
    <property type="match status" value="1"/>
</dbReference>
<proteinExistence type="inferred from homology"/>
<feature type="domain" description="Calcineurin-like phosphoesterase" evidence="5">
    <location>
        <begin position="4"/>
        <end position="235"/>
    </location>
</feature>
<dbReference type="AlphaFoldDB" id="A0A1M6EMC1"/>
<dbReference type="SUPFAM" id="SSF52540">
    <property type="entry name" value="P-loop containing nucleoside triphosphate hydrolases"/>
    <property type="match status" value="1"/>
</dbReference>
<evidence type="ECO:0000313" key="8">
    <source>
        <dbReference type="Proteomes" id="UP000184052"/>
    </source>
</evidence>
<organism evidence="7 8">
    <name type="scientific">Dethiosulfatibacter aminovorans DSM 17477</name>
    <dbReference type="NCBI Taxonomy" id="1121476"/>
    <lineage>
        <taxon>Bacteria</taxon>
        <taxon>Bacillati</taxon>
        <taxon>Bacillota</taxon>
        <taxon>Tissierellia</taxon>
        <taxon>Dethiosulfatibacter</taxon>
    </lineage>
</organism>
<sequence length="1006" mass="116989">MKLQILHLSDLHIDGLNAAHEIKVDKIENALNSTENADEFIVLMSGDLAANGKNYEYKCVGSLLGAIFKRFGRGKFYGKHFEFVCTPGNHDMNFNQLTRGYKEITEATESDSLSAIINKDIDAMDAFWKFSKDRKCFVDNKSVSKQVFEYDKHRVGFIMVNSAPLSLLGGNAQDMGIHYLTEDQLKEIEDATEAEINILVMHHSIEWFTSSCKERLRSIISRKYALLLTGHEHEPVGESRMINVNGSIQCVQGNALRGYSKEGNGFCEVTMDLAENTMKAQSFIWEEDLYISKTILNSNIKKTFHGDIQISPEFLTELEYDNNKNRIDEYFVFPSLTYNIYTEAEEIEKHDIEREEELIELIETNNRIVIRGEQKSGKTILARKIFQKLFYLGKTPLLLTASEITKLKMSKAVLNAFNEQYLSEKNAYERFLQLPKGKKVVLLDEADLINKKTFNRLMQYLENNFSTIIVFCEEKINFDIRNQVVDALVDEKTIQMSIKPFLYLKRKELISNVLHNGSSGIENIDKEVRKINELINVQVKYFNLSPEFIIHFVRQYEKDYRFQFSSGMNVFNIVYESSIKNKIINNSKSINPTLVLNVLRELAYYMHFNKIQFVKYEEILNVIKEYNEAYRQNISVRLFVDAALNSKILVETVNEFRFKDHALVAYFVAQALNQKYNHGEHIDDNLDSLLKNLCFSINSDIVLFLALITNNPKFINVIIEGAKNHFNEQEELSFDKENVKFLLNTNIPVKKTLPTEEERIEREALITKQEEEVRLSDLIELVNEYDYTEDDLLKIENQVMISFKYLEILSKALPAFCQNMKVNQQDRLVELIYKCPNQFLFMLLKDIGENFDEFTQMLYDDVSELRREKNIAKVNIESVKQMVEQISSGLVVTLYQFIAGISVSEQSISALNAFDYKENSNYQLMNLIMQSSSDNVNLFSRRAQKLDKELDKKLEKSIIKYAVRNFFLRNNVEIYGEAQSLLDHFFRGQYKQKIKMEMVKKRLTDN</sequence>
<evidence type="ECO:0000259" key="5">
    <source>
        <dbReference type="Pfam" id="PF00149"/>
    </source>
</evidence>
<dbReference type="InterPro" id="IPR004843">
    <property type="entry name" value="Calcineurin-like_PHP"/>
</dbReference>
<dbReference type="InterPro" id="IPR050884">
    <property type="entry name" value="CNP_phosphodiesterase-III"/>
</dbReference>
<dbReference type="Proteomes" id="UP000184052">
    <property type="component" value="Unassembled WGS sequence"/>
</dbReference>
<dbReference type="EMBL" id="FQZL01000007">
    <property type="protein sequence ID" value="SHI86667.1"/>
    <property type="molecule type" value="Genomic_DNA"/>
</dbReference>
<dbReference type="Gene3D" id="3.40.50.300">
    <property type="entry name" value="P-loop containing nucleotide triphosphate hydrolases"/>
    <property type="match status" value="1"/>
</dbReference>
<comment type="similarity">
    <text evidence="4">Belongs to the cyclic nucleotide phosphodiesterase class-III family.</text>
</comment>
<dbReference type="Pfam" id="PF24406">
    <property type="entry name" value="nSTAND_NTPase4"/>
    <property type="match status" value="1"/>
</dbReference>
<reference evidence="7 8" key="1">
    <citation type="submission" date="2016-11" db="EMBL/GenBank/DDBJ databases">
        <authorList>
            <person name="Jaros S."/>
            <person name="Januszkiewicz K."/>
            <person name="Wedrychowicz H."/>
        </authorList>
    </citation>
    <scope>NUCLEOTIDE SEQUENCE [LARGE SCALE GENOMIC DNA]</scope>
    <source>
        <strain evidence="7 8">DSM 17477</strain>
    </source>
</reference>
<evidence type="ECO:0000313" key="7">
    <source>
        <dbReference type="EMBL" id="SHI86667.1"/>
    </source>
</evidence>
<feature type="domain" description="STAND NTPase 4 small alpha/beta" evidence="6">
    <location>
        <begin position="613"/>
        <end position="668"/>
    </location>
</feature>
<dbReference type="Pfam" id="PF00149">
    <property type="entry name" value="Metallophos"/>
    <property type="match status" value="1"/>
</dbReference>
<keyword evidence="2" id="KW-0378">Hydrolase</keyword>
<evidence type="ECO:0000256" key="1">
    <source>
        <dbReference type="ARBA" id="ARBA00022723"/>
    </source>
</evidence>
<accession>A0A1M6EMC1</accession>
<protein>
    <submittedName>
        <fullName evidence="7">Calcineurin-like phosphoesterase</fullName>
    </submittedName>
</protein>
<keyword evidence="1" id="KW-0479">Metal-binding</keyword>
<dbReference type="SUPFAM" id="SSF56300">
    <property type="entry name" value="Metallo-dependent phosphatases"/>
    <property type="match status" value="1"/>
</dbReference>
<dbReference type="GO" id="GO:0046872">
    <property type="term" value="F:metal ion binding"/>
    <property type="evidence" value="ECO:0007669"/>
    <property type="project" value="UniProtKB-KW"/>
</dbReference>
<evidence type="ECO:0000259" key="6">
    <source>
        <dbReference type="Pfam" id="PF24406"/>
    </source>
</evidence>